<protein>
    <recommendedName>
        <fullName evidence="5">U3 small nucleolar RNA-associated protein 8</fullName>
    </recommendedName>
</protein>
<reference evidence="3 4" key="2">
    <citation type="journal article" date="2018" name="Nat. Commun.">
        <title>Genomic insights into multidrug-resistance, mating and virulence in Candida auris and related emerging species.</title>
        <authorList>
            <person name="Munoz J.F."/>
            <person name="Gade L."/>
            <person name="Chow N.A."/>
            <person name="Loparev V.N."/>
            <person name="Juieng P."/>
            <person name="Berkow E.L."/>
            <person name="Farrer R.A."/>
            <person name="Litvintseva A.P."/>
            <person name="Cuomo C.A."/>
        </authorList>
    </citation>
    <scope>GENOME REANNOTATION</scope>
    <source>
        <strain evidence="3 4">B8441</strain>
    </source>
</reference>
<name>A0AAW0V7K1_CANAR</name>
<feature type="domain" description="Utp8 C-terminal" evidence="2">
    <location>
        <begin position="391"/>
        <end position="735"/>
    </location>
</feature>
<keyword evidence="4" id="KW-1185">Reference proteome</keyword>
<evidence type="ECO:0008006" key="5">
    <source>
        <dbReference type="Google" id="ProtNLM"/>
    </source>
</evidence>
<evidence type="ECO:0000313" key="3">
    <source>
        <dbReference type="EMBL" id="KAK8438243.1"/>
    </source>
</evidence>
<evidence type="ECO:0000259" key="1">
    <source>
        <dbReference type="Pfam" id="PF10395"/>
    </source>
</evidence>
<feature type="domain" description="Utp8 beta-propeller" evidence="1">
    <location>
        <begin position="3"/>
        <end position="378"/>
    </location>
</feature>
<dbReference type="EMBL" id="PEKT03000007">
    <property type="protein sequence ID" value="KAK8438243.1"/>
    <property type="molecule type" value="Genomic_DNA"/>
</dbReference>
<sequence length="735" mass="82211">MLPKLNDPFSLVELPRIADVPVEKRVVLPHSQKGLTFQETDVIHLGMSKSIISSYVLKPTPKLVWSFPLSSSTIVDCMDVKDDWYVVGLSERRKQYVKIVKRCGTEVSITAEFPLEVAAVGVMFGTDSSIYVLLRDGSVSHLEYTEMKTESGSENITLAVASTLPSLPPLPRSSTHTVVYHTFMSEHTFQHKNPLLFYISRLNESSSYTCRLIGIDGSKTFEIYNVTFKSHSFHNCLFAISAGVLYTFNKSSKEVSSASLMKPQSTLKSISLEPLFANDDAQEYGFFSPAPERLLLSNQSKLYLVNYKFSSLLDSFQHNTNIKLYLNFALPTKGDSEITSSTYALYLGFNEKRKTSKINYIQVELGKNTLRECLGKSLKTQEEKEKPLKAFPSLSTQNLMRDNSIGAKELNVFLNKLKEAKSDTANFNKAIIEFFKGQGHDDTKSYTHAITDRVVDAALIEQILSLIFTVDSKDSTVQILQDDFLPETAVEYLLSHPLFTSKYANGLLLLLSQLNEPNLLKTAIEKCSALSIDDLASELNNLTELADELDKDPESAKSTQLVFMFLRATIDRLVSNFSLQQITKKLSEILTAEYDEYSKKLERMLGVFINLNTKNSWDLVQAVIDAGGLFNWSIPVIEKLSQVIASKVDALGANSYNLTLTNQALQVEGTKKQNKKKTANKAVVVDSIHEIGTQREELDALLTMANGTTNSKLRVNEGIELAKRIPAYSREKLVL</sequence>
<comment type="caution">
    <text evidence="3">The sequence shown here is derived from an EMBL/GenBank/DDBJ whole genome shotgun (WGS) entry which is preliminary data.</text>
</comment>
<accession>A0AAW0V7K1</accession>
<evidence type="ECO:0000259" key="2">
    <source>
        <dbReference type="Pfam" id="PF22542"/>
    </source>
</evidence>
<dbReference type="InterPro" id="IPR018843">
    <property type="entry name" value="Utp8_b-prop"/>
</dbReference>
<proteinExistence type="predicted"/>
<dbReference type="Pfam" id="PF22542">
    <property type="entry name" value="Utp8_C"/>
    <property type="match status" value="1"/>
</dbReference>
<dbReference type="Pfam" id="PF10395">
    <property type="entry name" value="Utp8_b_propeller"/>
    <property type="match status" value="1"/>
</dbReference>
<dbReference type="InterPro" id="IPR053881">
    <property type="entry name" value="Utp8_C"/>
</dbReference>
<organism evidence="3 4">
    <name type="scientific">Candidozyma auris</name>
    <name type="common">Yeast</name>
    <name type="synonym">Candida auris</name>
    <dbReference type="NCBI Taxonomy" id="498019"/>
    <lineage>
        <taxon>Eukaryota</taxon>
        <taxon>Fungi</taxon>
        <taxon>Dikarya</taxon>
        <taxon>Ascomycota</taxon>
        <taxon>Saccharomycotina</taxon>
        <taxon>Pichiomycetes</taxon>
        <taxon>Metschnikowiaceae</taxon>
        <taxon>Candidozyma</taxon>
    </lineage>
</organism>
<gene>
    <name evidence="3" type="ORF">B9J08_05322</name>
</gene>
<evidence type="ECO:0000313" key="4">
    <source>
        <dbReference type="Proteomes" id="UP000230249"/>
    </source>
</evidence>
<dbReference type="Proteomes" id="UP000230249">
    <property type="component" value="Unassembled WGS sequence"/>
</dbReference>
<reference evidence="3 4" key="1">
    <citation type="journal article" date="2017" name="Clin. Infect. Dis.">
        <title>Simultaneous emergence of multidrug-resistant Candida auris on 3 continents confirmed by whole-genome sequencing and epidemiological analyses.</title>
        <authorList>
            <person name="Lockhart S.R."/>
            <person name="Etienne K.A."/>
            <person name="Vallabhaneni S."/>
            <person name="Farooqi J."/>
            <person name="Chowdhary A."/>
            <person name="Govender N.P."/>
            <person name="Colombo A.L."/>
            <person name="Calvo B."/>
            <person name="Cuomo C.A."/>
            <person name="Desjardins C.A."/>
            <person name="Berkow E.L."/>
            <person name="Castanheira M."/>
            <person name="Magobo R.E."/>
            <person name="Jabeen K."/>
            <person name="Asghar R.J."/>
            <person name="Meis J.F."/>
            <person name="Jackson B."/>
            <person name="Chiller T."/>
            <person name="Litvintseva A.P."/>
        </authorList>
    </citation>
    <scope>NUCLEOTIDE SEQUENCE [LARGE SCALE GENOMIC DNA]</scope>
    <source>
        <strain evidence="3 4">B8441</strain>
    </source>
</reference>
<dbReference type="AlphaFoldDB" id="A0AAW0V7K1"/>